<proteinExistence type="predicted"/>
<keyword evidence="8" id="KW-1185">Reference proteome</keyword>
<keyword evidence="2 5" id="KW-0812">Transmembrane</keyword>
<accession>A0A9P4LU93</accession>
<evidence type="ECO:0000313" key="8">
    <source>
        <dbReference type="Proteomes" id="UP000799776"/>
    </source>
</evidence>
<evidence type="ECO:0000256" key="2">
    <source>
        <dbReference type="ARBA" id="ARBA00022692"/>
    </source>
</evidence>
<evidence type="ECO:0000256" key="3">
    <source>
        <dbReference type="ARBA" id="ARBA00022989"/>
    </source>
</evidence>
<feature type="transmembrane region" description="Helical" evidence="5">
    <location>
        <begin position="82"/>
        <end position="106"/>
    </location>
</feature>
<dbReference type="AlphaFoldDB" id="A0A9P4LU93"/>
<organism evidence="7 8">
    <name type="scientific">Saccharata proteae CBS 121410</name>
    <dbReference type="NCBI Taxonomy" id="1314787"/>
    <lineage>
        <taxon>Eukaryota</taxon>
        <taxon>Fungi</taxon>
        <taxon>Dikarya</taxon>
        <taxon>Ascomycota</taxon>
        <taxon>Pezizomycotina</taxon>
        <taxon>Dothideomycetes</taxon>
        <taxon>Dothideomycetes incertae sedis</taxon>
        <taxon>Botryosphaeriales</taxon>
        <taxon>Saccharataceae</taxon>
        <taxon>Saccharata</taxon>
    </lineage>
</organism>
<dbReference type="Pfam" id="PF05462">
    <property type="entry name" value="Dicty_CAR"/>
    <property type="match status" value="1"/>
</dbReference>
<dbReference type="GO" id="GO:0004930">
    <property type="term" value="F:G protein-coupled receptor activity"/>
    <property type="evidence" value="ECO:0007669"/>
    <property type="project" value="TreeGrafter"/>
</dbReference>
<comment type="subcellular location">
    <subcellularLocation>
        <location evidence="1">Membrane</location>
        <topology evidence="1">Multi-pass membrane protein</topology>
    </subcellularLocation>
</comment>
<dbReference type="EMBL" id="ML978752">
    <property type="protein sequence ID" value="KAF2083894.1"/>
    <property type="molecule type" value="Genomic_DNA"/>
</dbReference>
<feature type="transmembrane region" description="Helical" evidence="5">
    <location>
        <begin position="16"/>
        <end position="37"/>
    </location>
</feature>
<dbReference type="OrthoDB" id="18453at2759"/>
<dbReference type="PANTHER" id="PTHR23112:SF22">
    <property type="entry name" value="G-PROTEIN COUPLED RECEPTOR"/>
    <property type="match status" value="1"/>
</dbReference>
<dbReference type="PROSITE" id="PS50261">
    <property type="entry name" value="G_PROTEIN_RECEP_F2_4"/>
    <property type="match status" value="1"/>
</dbReference>
<dbReference type="GO" id="GO:0005886">
    <property type="term" value="C:plasma membrane"/>
    <property type="evidence" value="ECO:0007669"/>
    <property type="project" value="TreeGrafter"/>
</dbReference>
<dbReference type="GO" id="GO:0007189">
    <property type="term" value="P:adenylate cyclase-activating G protein-coupled receptor signaling pathway"/>
    <property type="evidence" value="ECO:0007669"/>
    <property type="project" value="TreeGrafter"/>
</dbReference>
<feature type="transmembrane region" description="Helical" evidence="5">
    <location>
        <begin position="44"/>
        <end position="62"/>
    </location>
</feature>
<comment type="caution">
    <text evidence="7">The sequence shown here is derived from an EMBL/GenBank/DDBJ whole genome shotgun (WGS) entry which is preliminary data.</text>
</comment>
<dbReference type="GO" id="GO:0007166">
    <property type="term" value="P:cell surface receptor signaling pathway"/>
    <property type="evidence" value="ECO:0007669"/>
    <property type="project" value="InterPro"/>
</dbReference>
<dbReference type="InterPro" id="IPR017981">
    <property type="entry name" value="GPCR_2-like_7TM"/>
</dbReference>
<dbReference type="Proteomes" id="UP000799776">
    <property type="component" value="Unassembled WGS sequence"/>
</dbReference>
<sequence>MTVTETQLIDWLERSISVVSIIGCLFIILTFSFFPEFRKPMNRLIFYASFGNICSNIATSIATSGLPERGASMGLCRLQGFFIQMFMTADVVWAMFMALNVFLAFRGYTSQELLNLEVCYNVVAYGVPSIPAIIYLILDLTMDTGIYGPATLWCWVSDDYEWLRVGFFYGPALYV</sequence>
<evidence type="ECO:0000259" key="6">
    <source>
        <dbReference type="PROSITE" id="PS50261"/>
    </source>
</evidence>
<keyword evidence="4 5" id="KW-0472">Membrane</keyword>
<evidence type="ECO:0000256" key="1">
    <source>
        <dbReference type="ARBA" id="ARBA00004141"/>
    </source>
</evidence>
<dbReference type="PANTHER" id="PTHR23112">
    <property type="entry name" value="G PROTEIN-COUPLED RECEPTOR 157-RELATED"/>
    <property type="match status" value="1"/>
</dbReference>
<dbReference type="InterPro" id="IPR022343">
    <property type="entry name" value="GCR1-cAMP_receptor"/>
</dbReference>
<evidence type="ECO:0000256" key="5">
    <source>
        <dbReference type="SAM" id="Phobius"/>
    </source>
</evidence>
<reference evidence="7" key="1">
    <citation type="journal article" date="2020" name="Stud. Mycol.">
        <title>101 Dothideomycetes genomes: a test case for predicting lifestyles and emergence of pathogens.</title>
        <authorList>
            <person name="Haridas S."/>
            <person name="Albert R."/>
            <person name="Binder M."/>
            <person name="Bloem J."/>
            <person name="Labutti K."/>
            <person name="Salamov A."/>
            <person name="Andreopoulos B."/>
            <person name="Baker S."/>
            <person name="Barry K."/>
            <person name="Bills G."/>
            <person name="Bluhm B."/>
            <person name="Cannon C."/>
            <person name="Castanera R."/>
            <person name="Culley D."/>
            <person name="Daum C."/>
            <person name="Ezra D."/>
            <person name="Gonzalez J."/>
            <person name="Henrissat B."/>
            <person name="Kuo A."/>
            <person name="Liang C."/>
            <person name="Lipzen A."/>
            <person name="Lutzoni F."/>
            <person name="Magnuson J."/>
            <person name="Mondo S."/>
            <person name="Nolan M."/>
            <person name="Ohm R."/>
            <person name="Pangilinan J."/>
            <person name="Park H.-J."/>
            <person name="Ramirez L."/>
            <person name="Alfaro M."/>
            <person name="Sun H."/>
            <person name="Tritt A."/>
            <person name="Yoshinaga Y."/>
            <person name="Zwiers L.-H."/>
            <person name="Turgeon B."/>
            <person name="Goodwin S."/>
            <person name="Spatafora J."/>
            <person name="Crous P."/>
            <person name="Grigoriev I."/>
        </authorList>
    </citation>
    <scope>NUCLEOTIDE SEQUENCE</scope>
    <source>
        <strain evidence="7">CBS 121410</strain>
    </source>
</reference>
<evidence type="ECO:0000313" key="7">
    <source>
        <dbReference type="EMBL" id="KAF2083894.1"/>
    </source>
</evidence>
<evidence type="ECO:0000256" key="4">
    <source>
        <dbReference type="ARBA" id="ARBA00023136"/>
    </source>
</evidence>
<gene>
    <name evidence="7" type="ORF">K490DRAFT_50481</name>
</gene>
<protein>
    <recommendedName>
        <fullName evidence="6">G-protein coupled receptors family 2 profile 2 domain-containing protein</fullName>
    </recommendedName>
</protein>
<feature type="transmembrane region" description="Helical" evidence="5">
    <location>
        <begin position="118"/>
        <end position="138"/>
    </location>
</feature>
<name>A0A9P4LU93_9PEZI</name>
<dbReference type="SUPFAM" id="SSF81321">
    <property type="entry name" value="Family A G protein-coupled receptor-like"/>
    <property type="match status" value="1"/>
</dbReference>
<dbReference type="PRINTS" id="PR02001">
    <property type="entry name" value="GCR1CAMPR"/>
</dbReference>
<feature type="domain" description="G-protein coupled receptors family 2 profile 2" evidence="6">
    <location>
        <begin position="6"/>
        <end position="175"/>
    </location>
</feature>
<dbReference type="Gene3D" id="1.20.1070.10">
    <property type="entry name" value="Rhodopsin 7-helix transmembrane proteins"/>
    <property type="match status" value="1"/>
</dbReference>
<keyword evidence="3 5" id="KW-1133">Transmembrane helix</keyword>